<gene>
    <name evidence="7" type="ORF">JW498_12580</name>
</gene>
<evidence type="ECO:0000313" key="8">
    <source>
        <dbReference type="Proteomes" id="UP000760472"/>
    </source>
</evidence>
<keyword evidence="4 5" id="KW-0472">Membrane</keyword>
<reference evidence="7 8" key="1">
    <citation type="submission" date="2021-02" db="EMBL/GenBank/DDBJ databases">
        <title>A novel species of genus Amphritea isolated from a fishpond in China.</title>
        <authorList>
            <person name="Lu H."/>
        </authorList>
    </citation>
    <scope>NUCLEOTIDE SEQUENCE [LARGE SCALE GENOMIC DNA]</scope>
    <source>
        <strain evidence="7 8">RP18W</strain>
    </source>
</reference>
<feature type="domain" description="CHASE" evidence="6">
    <location>
        <begin position="138"/>
        <end position="306"/>
    </location>
</feature>
<dbReference type="Proteomes" id="UP000760472">
    <property type="component" value="Unassembled WGS sequence"/>
</dbReference>
<evidence type="ECO:0000256" key="3">
    <source>
        <dbReference type="ARBA" id="ARBA00022989"/>
    </source>
</evidence>
<feature type="transmembrane region" description="Helical" evidence="5">
    <location>
        <begin position="324"/>
        <end position="344"/>
    </location>
</feature>
<evidence type="ECO:0000256" key="2">
    <source>
        <dbReference type="ARBA" id="ARBA00022692"/>
    </source>
</evidence>
<comment type="caution">
    <text evidence="7">The sequence shown here is derived from an EMBL/GenBank/DDBJ whole genome shotgun (WGS) entry which is preliminary data.</text>
</comment>
<sequence>MKNIIDTEAKRLKLVRSLPALVTLILIIINLVIWHQTTTNTKKAYQDYFDFRVREAIINIENRLSTYQQVLFSARGLYDASRTVSRADYHSFVNAQHLEENFPGIQGVGFSLILSPDMKNPHISAVRAEGFPEYNIRPEGARDLYTSIVYLEPLADRNLRAFGYDMFSEPVRREAMERSRDTDSPAMSGKVRLVQESGKQEQAGFLIYVPVYHNGLPHDTLSNRRANIIGWVYSPFRMNDLMEGIQGEQAHDIDLEIFDGEKISADTLMYDSDASRERFPFDNKREDNTHRSTRQIEIAGHRWTVFTQASQSFYDRIENNGADLVLISGTLGSCLSGLILWLLIDGRVRAQKIAQEMVIPPKISGAQK</sequence>
<dbReference type="RefSeq" id="WP_205213759.1">
    <property type="nucleotide sequence ID" value="NZ_JAFFZP010000018.1"/>
</dbReference>
<evidence type="ECO:0000256" key="1">
    <source>
        <dbReference type="ARBA" id="ARBA00004370"/>
    </source>
</evidence>
<dbReference type="EMBL" id="JAFFZP010000018">
    <property type="protein sequence ID" value="MBN0988201.1"/>
    <property type="molecule type" value="Genomic_DNA"/>
</dbReference>
<evidence type="ECO:0000256" key="4">
    <source>
        <dbReference type="ARBA" id="ARBA00023136"/>
    </source>
</evidence>
<proteinExistence type="predicted"/>
<evidence type="ECO:0000259" key="6">
    <source>
        <dbReference type="PROSITE" id="PS50839"/>
    </source>
</evidence>
<protein>
    <submittedName>
        <fullName evidence="7">CHASE domain-containing protein</fullName>
    </submittedName>
</protein>
<organism evidence="7 8">
    <name type="scientific">Amphritea pacifica</name>
    <dbReference type="NCBI Taxonomy" id="2811233"/>
    <lineage>
        <taxon>Bacteria</taxon>
        <taxon>Pseudomonadati</taxon>
        <taxon>Pseudomonadota</taxon>
        <taxon>Gammaproteobacteria</taxon>
        <taxon>Oceanospirillales</taxon>
        <taxon>Oceanospirillaceae</taxon>
        <taxon>Amphritea</taxon>
    </lineage>
</organism>
<accession>A0ABS2W907</accession>
<evidence type="ECO:0000256" key="5">
    <source>
        <dbReference type="SAM" id="Phobius"/>
    </source>
</evidence>
<keyword evidence="8" id="KW-1185">Reference proteome</keyword>
<evidence type="ECO:0000313" key="7">
    <source>
        <dbReference type="EMBL" id="MBN0988201.1"/>
    </source>
</evidence>
<dbReference type="SMART" id="SM01079">
    <property type="entry name" value="CHASE"/>
    <property type="match status" value="1"/>
</dbReference>
<name>A0ABS2W907_9GAMM</name>
<dbReference type="Gene3D" id="3.30.450.350">
    <property type="entry name" value="CHASE domain"/>
    <property type="match status" value="1"/>
</dbReference>
<dbReference type="Pfam" id="PF03924">
    <property type="entry name" value="CHASE"/>
    <property type="match status" value="1"/>
</dbReference>
<keyword evidence="2 5" id="KW-0812">Transmembrane</keyword>
<dbReference type="InterPro" id="IPR042240">
    <property type="entry name" value="CHASE_sf"/>
</dbReference>
<dbReference type="PROSITE" id="PS50839">
    <property type="entry name" value="CHASE"/>
    <property type="match status" value="1"/>
</dbReference>
<feature type="transmembrane region" description="Helical" evidence="5">
    <location>
        <begin position="12"/>
        <end position="34"/>
    </location>
</feature>
<keyword evidence="3 5" id="KW-1133">Transmembrane helix</keyword>
<comment type="subcellular location">
    <subcellularLocation>
        <location evidence="1">Membrane</location>
    </subcellularLocation>
</comment>
<dbReference type="InterPro" id="IPR006189">
    <property type="entry name" value="CHASE_dom"/>
</dbReference>